<dbReference type="SUPFAM" id="SSF48371">
    <property type="entry name" value="ARM repeat"/>
    <property type="match status" value="2"/>
</dbReference>
<dbReference type="PANTHER" id="PTHR12389">
    <property type="entry name" value="ZINC FINGER PROTEIN 294"/>
    <property type="match status" value="1"/>
</dbReference>
<dbReference type="Pfam" id="PF22958">
    <property type="entry name" value="Ltn1_1st"/>
    <property type="match status" value="1"/>
</dbReference>
<comment type="pathway">
    <text evidence="3 18">Protein modification; protein ubiquitination.</text>
</comment>
<comment type="similarity">
    <text evidence="4 18">Belongs to the LTN1 family.</text>
</comment>
<keyword evidence="11 17" id="KW-0863">Zinc-finger</keyword>
<evidence type="ECO:0000313" key="21">
    <source>
        <dbReference type="Proteomes" id="UP000277928"/>
    </source>
</evidence>
<dbReference type="InterPro" id="IPR013083">
    <property type="entry name" value="Znf_RING/FYVE/PHD"/>
</dbReference>
<dbReference type="InterPro" id="IPR039795">
    <property type="entry name" value="LTN1/Rkr1"/>
</dbReference>
<evidence type="ECO:0000313" key="20">
    <source>
        <dbReference type="EMBL" id="VDK80779.1"/>
    </source>
</evidence>
<evidence type="ECO:0000256" key="18">
    <source>
        <dbReference type="RuleBase" id="RU367090"/>
    </source>
</evidence>
<dbReference type="SMART" id="SM00184">
    <property type="entry name" value="RING"/>
    <property type="match status" value="1"/>
</dbReference>
<dbReference type="GO" id="GO:0043023">
    <property type="term" value="F:ribosomal large subunit binding"/>
    <property type="evidence" value="ECO:0007669"/>
    <property type="project" value="TreeGrafter"/>
</dbReference>
<keyword evidence="10" id="KW-0677">Repeat</keyword>
<dbReference type="SUPFAM" id="SSF57850">
    <property type="entry name" value="RING/U-box"/>
    <property type="match status" value="1"/>
</dbReference>
<evidence type="ECO:0000256" key="13">
    <source>
        <dbReference type="ARBA" id="ARBA00022833"/>
    </source>
</evidence>
<dbReference type="UniPathway" id="UPA00143"/>
<dbReference type="EC" id="2.3.2.27" evidence="5 18"/>
<keyword evidence="12 18" id="KW-0833">Ubl conjugation pathway</keyword>
<evidence type="ECO:0000256" key="1">
    <source>
        <dbReference type="ARBA" id="ARBA00000900"/>
    </source>
</evidence>
<gene>
    <name evidence="20" type="ORF">NLS_LOCUS5045</name>
</gene>
<name>A0A3P6TBN6_LITSI</name>
<keyword evidence="13 18" id="KW-0862">Zinc</keyword>
<dbReference type="STRING" id="42156.A0A3P6TBN6"/>
<dbReference type="OMA" id="QWYIKLP"/>
<evidence type="ECO:0000256" key="12">
    <source>
        <dbReference type="ARBA" id="ARBA00022786"/>
    </source>
</evidence>
<dbReference type="EMBL" id="UYRX01000355">
    <property type="protein sequence ID" value="VDK80779.1"/>
    <property type="molecule type" value="Genomic_DNA"/>
</dbReference>
<dbReference type="FunFam" id="3.30.40.10:FF:000038">
    <property type="entry name" value="E3 ubiquitin-protein ligase listerin"/>
    <property type="match status" value="1"/>
</dbReference>
<dbReference type="Proteomes" id="UP000277928">
    <property type="component" value="Unassembled WGS sequence"/>
</dbReference>
<dbReference type="Gene3D" id="1.25.10.10">
    <property type="entry name" value="Leucine-rich Repeat Variant"/>
    <property type="match status" value="1"/>
</dbReference>
<dbReference type="Gene3D" id="3.30.40.10">
    <property type="entry name" value="Zinc/RING finger domain, C3HC4 (zinc finger)"/>
    <property type="match status" value="1"/>
</dbReference>
<feature type="domain" description="RING-type" evidence="19">
    <location>
        <begin position="1457"/>
        <end position="1504"/>
    </location>
</feature>
<dbReference type="PANTHER" id="PTHR12389:SF0">
    <property type="entry name" value="E3 UBIQUITIN-PROTEIN LIGASE LISTERIN"/>
    <property type="match status" value="1"/>
</dbReference>
<comment type="subcellular location">
    <subcellularLocation>
        <location evidence="2">Cytoplasm</location>
        <location evidence="2">Cytosol</location>
    </subcellularLocation>
</comment>
<dbReference type="InterPro" id="IPR054477">
    <property type="entry name" value="LTN1_E3_ligase_6th"/>
</dbReference>
<reference evidence="20 21" key="1">
    <citation type="submission" date="2018-08" db="EMBL/GenBank/DDBJ databases">
        <authorList>
            <person name="Laetsch R D."/>
            <person name="Stevens L."/>
            <person name="Kumar S."/>
            <person name="Blaxter L. M."/>
        </authorList>
    </citation>
    <scope>NUCLEOTIDE SEQUENCE [LARGE SCALE GENOMIC DNA]</scope>
</reference>
<dbReference type="InterPro" id="IPR016024">
    <property type="entry name" value="ARM-type_fold"/>
</dbReference>
<accession>A0A3P6TBN6</accession>
<evidence type="ECO:0000256" key="6">
    <source>
        <dbReference type="ARBA" id="ARBA00017157"/>
    </source>
</evidence>
<dbReference type="InterPro" id="IPR039804">
    <property type="entry name" value="RING-CH-C4HC3_LTN1"/>
</dbReference>
<evidence type="ECO:0000256" key="7">
    <source>
        <dbReference type="ARBA" id="ARBA00022490"/>
    </source>
</evidence>
<dbReference type="InterPro" id="IPR054478">
    <property type="entry name" value="LTN1_UBC"/>
</dbReference>
<evidence type="ECO:0000256" key="4">
    <source>
        <dbReference type="ARBA" id="ARBA00007997"/>
    </source>
</evidence>
<dbReference type="GO" id="GO:0005829">
    <property type="term" value="C:cytosol"/>
    <property type="evidence" value="ECO:0007669"/>
    <property type="project" value="UniProtKB-SubCell"/>
</dbReference>
<comment type="function">
    <text evidence="15">E3 ubiquitin-protein ligase. Component of the ribosome quality control complex (RQC), a ribosome-associated complex that mediates ubiquitination and extraction of incompletely synthesized nascent chains for proteasomal degradation. Ubiquitination leads to vcp/p97 recruitment for extraction and degradation of the incomplete translation product.</text>
</comment>
<dbReference type="GO" id="GO:0008270">
    <property type="term" value="F:zinc ion binding"/>
    <property type="evidence" value="ECO:0007669"/>
    <property type="project" value="UniProtKB-KW"/>
</dbReference>
<evidence type="ECO:0000256" key="10">
    <source>
        <dbReference type="ARBA" id="ARBA00022737"/>
    </source>
</evidence>
<evidence type="ECO:0000256" key="16">
    <source>
        <dbReference type="ARBA" id="ARBA00065062"/>
    </source>
</evidence>
<evidence type="ECO:0000256" key="14">
    <source>
        <dbReference type="ARBA" id="ARBA00032366"/>
    </source>
</evidence>
<keyword evidence="8 18" id="KW-0808">Transferase</keyword>
<comment type="subunit">
    <text evidence="16">Component of the ribosome quality control complex (RQC), composed of at least the E3 ubiquitin ligase ltn1 and nemf. The complex probably also contains tcf25 as well as vcp/p97 and its ubiquitin-binding cofactors. RQC forms a stable complex with 60S ribosomal subunits.</text>
</comment>
<keyword evidence="21" id="KW-1185">Reference proteome</keyword>
<dbReference type="InterPro" id="IPR054476">
    <property type="entry name" value="Ltn1_N"/>
</dbReference>
<dbReference type="GO" id="GO:0016567">
    <property type="term" value="P:protein ubiquitination"/>
    <property type="evidence" value="ECO:0007669"/>
    <property type="project" value="UniProtKB-UniPathway"/>
</dbReference>
<evidence type="ECO:0000256" key="5">
    <source>
        <dbReference type="ARBA" id="ARBA00012483"/>
    </source>
</evidence>
<dbReference type="Pfam" id="PF22999">
    <property type="entry name" value="LTN1_E3_ligase_6th"/>
    <property type="match status" value="1"/>
</dbReference>
<dbReference type="GO" id="GO:0072344">
    <property type="term" value="P:rescue of stalled ribosome"/>
    <property type="evidence" value="ECO:0007669"/>
    <property type="project" value="UniProtKB-UniRule"/>
</dbReference>
<evidence type="ECO:0000256" key="8">
    <source>
        <dbReference type="ARBA" id="ARBA00022679"/>
    </source>
</evidence>
<comment type="catalytic activity">
    <reaction evidence="1 18">
        <text>S-ubiquitinyl-[E2 ubiquitin-conjugating enzyme]-L-cysteine + [acceptor protein]-L-lysine = [E2 ubiquitin-conjugating enzyme]-L-cysteine + N(6)-ubiquitinyl-[acceptor protein]-L-lysine.</text>
        <dbReference type="EC" id="2.3.2.27"/>
    </reaction>
</comment>
<dbReference type="InterPro" id="IPR056241">
    <property type="entry name" value="LTN1_HEAT_5th"/>
</dbReference>
<dbReference type="OrthoDB" id="6108at2759"/>
<dbReference type="InterPro" id="IPR001841">
    <property type="entry name" value="Znf_RING"/>
</dbReference>
<dbReference type="Pfam" id="PF23009">
    <property type="entry name" value="UBC_like"/>
    <property type="match status" value="1"/>
</dbReference>
<evidence type="ECO:0000256" key="9">
    <source>
        <dbReference type="ARBA" id="ARBA00022723"/>
    </source>
</evidence>
<evidence type="ECO:0000256" key="2">
    <source>
        <dbReference type="ARBA" id="ARBA00004514"/>
    </source>
</evidence>
<evidence type="ECO:0000256" key="17">
    <source>
        <dbReference type="PROSITE-ProRule" id="PRU00175"/>
    </source>
</evidence>
<dbReference type="Pfam" id="PF24618">
    <property type="entry name" value="LTN1_E3_ligase_5th"/>
    <property type="match status" value="1"/>
</dbReference>
<dbReference type="GO" id="GO:0061630">
    <property type="term" value="F:ubiquitin protein ligase activity"/>
    <property type="evidence" value="ECO:0007669"/>
    <property type="project" value="UniProtKB-UniRule"/>
</dbReference>
<dbReference type="CDD" id="cd16491">
    <property type="entry name" value="RING-CH-C4HC3_LTN1"/>
    <property type="match status" value="1"/>
</dbReference>
<organism evidence="20 21">
    <name type="scientific">Litomosoides sigmodontis</name>
    <name type="common">Filarial nematode worm</name>
    <dbReference type="NCBI Taxonomy" id="42156"/>
    <lineage>
        <taxon>Eukaryota</taxon>
        <taxon>Metazoa</taxon>
        <taxon>Ecdysozoa</taxon>
        <taxon>Nematoda</taxon>
        <taxon>Chromadorea</taxon>
        <taxon>Rhabditida</taxon>
        <taxon>Spirurina</taxon>
        <taxon>Spiruromorpha</taxon>
        <taxon>Filarioidea</taxon>
        <taxon>Onchocercidae</taxon>
        <taxon>Litomosoides</taxon>
    </lineage>
</organism>
<keyword evidence="7" id="KW-0963">Cytoplasm</keyword>
<dbReference type="InterPro" id="IPR011989">
    <property type="entry name" value="ARM-like"/>
</dbReference>
<evidence type="ECO:0000259" key="19">
    <source>
        <dbReference type="PROSITE" id="PS50089"/>
    </source>
</evidence>
<keyword evidence="9 18" id="KW-0479">Metal-binding</keyword>
<evidence type="ECO:0000256" key="3">
    <source>
        <dbReference type="ARBA" id="ARBA00004906"/>
    </source>
</evidence>
<dbReference type="PROSITE" id="PS50089">
    <property type="entry name" value="ZF_RING_2"/>
    <property type="match status" value="1"/>
</dbReference>
<protein>
    <recommendedName>
        <fullName evidence="6 18">E3 ubiquitin-protein ligase listerin</fullName>
        <ecNumber evidence="5 18">2.3.2.27</ecNumber>
    </recommendedName>
    <alternativeName>
        <fullName evidence="14 18">RING-type E3 ubiquitin transferase listerin</fullName>
    </alternativeName>
</protein>
<evidence type="ECO:0000256" key="15">
    <source>
        <dbReference type="ARBA" id="ARBA00053497"/>
    </source>
</evidence>
<dbReference type="GO" id="GO:1990112">
    <property type="term" value="C:RQC complex"/>
    <property type="evidence" value="ECO:0007669"/>
    <property type="project" value="UniProtKB-UniRule"/>
</dbReference>
<dbReference type="GO" id="GO:1990116">
    <property type="term" value="P:ribosome-associated ubiquitin-dependent protein catabolic process"/>
    <property type="evidence" value="ECO:0007669"/>
    <property type="project" value="UniProtKB-UniRule"/>
</dbReference>
<proteinExistence type="inferred from homology"/>
<dbReference type="Pfam" id="PF13639">
    <property type="entry name" value="zf-RING_2"/>
    <property type="match status" value="1"/>
</dbReference>
<sequence length="1508" mass="172854">MSKRQRRKGNAQTASSAHAAELLASSGHKLQIVTFGDCEPFTSTSLEDHDTDEDIFNAEIQIALRKTLKRDSQTREKGLKELRRLIDEVVFDDVRKSFKHFVALFPRLALDTTATVRSNVIRVLGDYTKKLQKSCESYLKKVLPYVMLMMHDSYSQVSSESKNMLVSCFPDGKYDIIVEKFKEQVCGIALEFVSGKHPLLTRFEGEEIEEERFVRLASQSLQCLHWVCALPLSEEQRNSILEFFSDPVHRRLLSSSAQVVSATMILANRIRTLPNGWEALLRSAVPNAALSNLDNDDRNVGRSSAVFILEMAKANVLFRVLDVDNLVVRRVISLISRKKKFWNHISIMVVPVIKAVFEKKTVAEGRELLGKMMNAFFDGMSSNVSFPSVAWVNTFIEFTEFGIWWVMNRCENDLDDVMDEFIEKIWIAMNCAPKWNDRSLVKKMADFPENIFNKWFKNSETAYRLRREIQKRLLDELPATDSIIEEIFCDKVEPVWSDFIVQLLRHAHASQKLIYDVVEKCDDDVLQLITSQIDICQAIASKIDWDGVEDTALLMLMLLIKLAVKFDKQITQFYKVDDELSSIRFLVAFALLGKDGCSATHFIDNDLLLIRAMRFCVRQADLKRWEILMDMATSFPHFQTALQQILEENGYQIHQQLLTAVLNKRGREISEDLRNKLVDLIVGQFFEIEELSLDVINEAVELMVLSDVDMKSVAQVIINRVRSTTLSQLDCSGIEIATAFATSLPSSSATYFIMNSIDLAKQLSALDEKYGLEIMDARECLALPIVKSLLSANVDDSFTLLPHLSYAIFIMRYFGTALEKHMEYCVLSLVYSVTVSLLASINTMCNECLIDIKTNLNNLVNSLILGNEKLMENMFSECISLIAEGNESLCLFLALRFIASRLCLKKDEALSRVSIKDLNSCGVEFCSAALCFEDVKKVCDDYRDPCVSMKYWTNRFEMASYLKDLINPLQVLTQFMAEGRSTLEEYVFTYSCEEEEEERNIFNCALLRFLTNCCLYLQQMDTSMRDFLCCALVTSLESANVLWKQCKSRSYKLFSGISIRLFNRCALMIDNTKDDIELASFRQDWLDFFCPTAQNVLLTWFLGLTSNEEISHSKAIQNALCLSASYITEESILTVSLPPVFDVELDLLNYDGHLQSVMMHLHALINSPFPDVQIAALKLLKLITKDMLKIQNMRNEESDVGDEKLPSSYQKRLPLPLTRILDGATINSCTLSPKLLVWDAFISSLILFEPLERVMYCSAMSAYIDQIIPQLFSLLPDSHLCVNVFVEVTDITKEDYWNQIKSLLPRYAFRLFYNTCAILPAVMRQWYIKLPRAAAAICKSFVTKSITPVIWKTECDQFSSRKMPRKLKVRLFRVARQIVAEYDLEDSTMTLTIEYPVDYPLSVPLIHDERTIVSRETRRKWLLQLTMFLTHQNGSIVDAVLMWAGNIEKHMEGAEDCTICMMTVHSRTYQLPRVRCKQCKKRFHSDCLYKWFDSSNQSTCPLCRAAFR</sequence>
<dbReference type="SMART" id="SM00744">
    <property type="entry name" value="RINGv"/>
    <property type="match status" value="1"/>
</dbReference>
<dbReference type="InterPro" id="IPR011016">
    <property type="entry name" value="Znf_RING-CH"/>
</dbReference>
<evidence type="ECO:0000256" key="11">
    <source>
        <dbReference type="ARBA" id="ARBA00022771"/>
    </source>
</evidence>